<protein>
    <submittedName>
        <fullName evidence="1">Uncharacterized protein</fullName>
    </submittedName>
</protein>
<name>A0AA94JG74_9PSED</name>
<sequence length="87" mass="9699">MDQDMRGELSKALAAQISKTLSGQLCTGTGKQMRERNAEMTRILARVTAVVLHEGPADTDLLFRIRRYEAEMGQWAEDIPAPLLVVK</sequence>
<dbReference type="AlphaFoldDB" id="A0AA94JG74"/>
<reference evidence="1 2" key="1">
    <citation type="submission" date="2016-10" db="EMBL/GenBank/DDBJ databases">
        <title>Search of new enzymes for the oxidation of sulfur compounds.</title>
        <authorList>
            <person name="Novo A."/>
            <person name="Moreira I.S."/>
            <person name="Castro P.M."/>
        </authorList>
    </citation>
    <scope>NUCLEOTIDE SEQUENCE [LARGE SCALE GENOMIC DNA]</scope>
    <source>
        <strain evidence="1 2">A9</strain>
    </source>
</reference>
<dbReference type="Proteomes" id="UP000288002">
    <property type="component" value="Unassembled WGS sequence"/>
</dbReference>
<proteinExistence type="predicted"/>
<dbReference type="RefSeq" id="WP_127651365.1">
    <property type="nucleotide sequence ID" value="NZ_MKWS01000015.1"/>
</dbReference>
<accession>A0AA94JG74</accession>
<evidence type="ECO:0000313" key="2">
    <source>
        <dbReference type="Proteomes" id="UP000288002"/>
    </source>
</evidence>
<organism evidence="1 2">
    <name type="scientific">Pseudomonas koreensis</name>
    <dbReference type="NCBI Taxonomy" id="198620"/>
    <lineage>
        <taxon>Bacteria</taxon>
        <taxon>Pseudomonadati</taxon>
        <taxon>Pseudomonadota</taxon>
        <taxon>Gammaproteobacteria</taxon>
        <taxon>Pseudomonadales</taxon>
        <taxon>Pseudomonadaceae</taxon>
        <taxon>Pseudomonas</taxon>
    </lineage>
</organism>
<comment type="caution">
    <text evidence="1">The sequence shown here is derived from an EMBL/GenBank/DDBJ whole genome shotgun (WGS) entry which is preliminary data.</text>
</comment>
<dbReference type="EMBL" id="MKWS01000015">
    <property type="protein sequence ID" value="RVD75963.1"/>
    <property type="molecule type" value="Genomic_DNA"/>
</dbReference>
<evidence type="ECO:0000313" key="1">
    <source>
        <dbReference type="EMBL" id="RVD75963.1"/>
    </source>
</evidence>
<gene>
    <name evidence="1" type="ORF">A9HBioS_4225</name>
</gene>